<organism evidence="2 3">
    <name type="scientific">Candidatus Kaiserbacteria bacterium GWA2_50_9</name>
    <dbReference type="NCBI Taxonomy" id="1798474"/>
    <lineage>
        <taxon>Bacteria</taxon>
        <taxon>Candidatus Kaiseribacteriota</taxon>
    </lineage>
</organism>
<keyword evidence="1" id="KW-1133">Transmembrane helix</keyword>
<dbReference type="AlphaFoldDB" id="A0A1F6BTW9"/>
<dbReference type="Pfam" id="PF07963">
    <property type="entry name" value="N_methyl"/>
    <property type="match status" value="1"/>
</dbReference>
<dbReference type="EMBL" id="MFKN01000034">
    <property type="protein sequence ID" value="OGG40278.1"/>
    <property type="molecule type" value="Genomic_DNA"/>
</dbReference>
<dbReference type="NCBIfam" id="TIGR02532">
    <property type="entry name" value="IV_pilin_GFxxxE"/>
    <property type="match status" value="1"/>
</dbReference>
<name>A0A1F6BTW9_9BACT</name>
<keyword evidence="1" id="KW-0812">Transmembrane</keyword>
<evidence type="ECO:0000256" key="1">
    <source>
        <dbReference type="SAM" id="Phobius"/>
    </source>
</evidence>
<reference evidence="2 3" key="1">
    <citation type="journal article" date="2016" name="Nat. Commun.">
        <title>Thousands of microbial genomes shed light on interconnected biogeochemical processes in an aquifer system.</title>
        <authorList>
            <person name="Anantharaman K."/>
            <person name="Brown C.T."/>
            <person name="Hug L.A."/>
            <person name="Sharon I."/>
            <person name="Castelle C.J."/>
            <person name="Probst A.J."/>
            <person name="Thomas B.C."/>
            <person name="Singh A."/>
            <person name="Wilkins M.J."/>
            <person name="Karaoz U."/>
            <person name="Brodie E.L."/>
            <person name="Williams K.H."/>
            <person name="Hubbard S.S."/>
            <person name="Banfield J.F."/>
        </authorList>
    </citation>
    <scope>NUCLEOTIDE SEQUENCE [LARGE SCALE GENOMIC DNA]</scope>
</reference>
<comment type="caution">
    <text evidence="2">The sequence shown here is derived from an EMBL/GenBank/DDBJ whole genome shotgun (WGS) entry which is preliminary data.</text>
</comment>
<proteinExistence type="predicted"/>
<evidence type="ECO:0000313" key="3">
    <source>
        <dbReference type="Proteomes" id="UP000179014"/>
    </source>
</evidence>
<dbReference type="PROSITE" id="PS00409">
    <property type="entry name" value="PROKAR_NTER_METHYL"/>
    <property type="match status" value="1"/>
</dbReference>
<evidence type="ECO:0000313" key="2">
    <source>
        <dbReference type="EMBL" id="OGG40278.1"/>
    </source>
</evidence>
<dbReference type="STRING" id="1798474.A2118_02240"/>
<protein>
    <recommendedName>
        <fullName evidence="4">Type IV pilus modification protein PilV</fullName>
    </recommendedName>
</protein>
<gene>
    <name evidence="2" type="ORF">A2118_02240</name>
</gene>
<accession>A0A1F6BTW9</accession>
<feature type="transmembrane region" description="Helical" evidence="1">
    <location>
        <begin position="20"/>
        <end position="43"/>
    </location>
</feature>
<dbReference type="InterPro" id="IPR012902">
    <property type="entry name" value="N_methyl_site"/>
</dbReference>
<evidence type="ECO:0008006" key="4">
    <source>
        <dbReference type="Google" id="ProtNLM"/>
    </source>
</evidence>
<sequence length="138" mass="14587">MVDMLGILHTVIRSNNKRGFTLVEIIVALFIMSVGVVFATMVIGTMQVTRDSAFENVAFHIAENKLNELRAGGYAALPANGSFSDSQLTSLPQSLASTTITTLNAKTKQVATGVSWLGADGQTRVVSLTTLIVESGGL</sequence>
<dbReference type="Proteomes" id="UP000179014">
    <property type="component" value="Unassembled WGS sequence"/>
</dbReference>
<keyword evidence="1" id="KW-0472">Membrane</keyword>